<dbReference type="AlphaFoldDB" id="A0A2L2BQF7"/>
<dbReference type="OrthoDB" id="9779267at2"/>
<gene>
    <name evidence="1" type="ORF">C3B54_11934</name>
</gene>
<name>A0A2L2BQF7_9MICO</name>
<keyword evidence="2" id="KW-1185">Reference proteome</keyword>
<dbReference type="GO" id="GO:0016787">
    <property type="term" value="F:hydrolase activity"/>
    <property type="evidence" value="ECO:0007669"/>
    <property type="project" value="UniProtKB-ARBA"/>
</dbReference>
<dbReference type="Gene3D" id="3.40.720.10">
    <property type="entry name" value="Alkaline Phosphatase, subunit A"/>
    <property type="match status" value="1"/>
</dbReference>
<proteinExistence type="predicted"/>
<evidence type="ECO:0000313" key="2">
    <source>
        <dbReference type="Proteomes" id="UP000243077"/>
    </source>
</evidence>
<dbReference type="InterPro" id="IPR017850">
    <property type="entry name" value="Alkaline_phosphatase_core_sf"/>
</dbReference>
<dbReference type="Proteomes" id="UP000243077">
    <property type="component" value="Chromosome"/>
</dbReference>
<dbReference type="PANTHER" id="PTHR10151">
    <property type="entry name" value="ECTONUCLEOTIDE PYROPHOSPHATASE/PHOSPHODIESTERASE"/>
    <property type="match status" value="1"/>
</dbReference>
<organism evidence="1 2">
    <name type="scientific">Pontimonas salivibrio</name>
    <dbReference type="NCBI Taxonomy" id="1159327"/>
    <lineage>
        <taxon>Bacteria</taxon>
        <taxon>Bacillati</taxon>
        <taxon>Actinomycetota</taxon>
        <taxon>Actinomycetes</taxon>
        <taxon>Micrococcales</taxon>
        <taxon>Microbacteriaceae</taxon>
        <taxon>Pontimonas</taxon>
    </lineage>
</organism>
<protein>
    <submittedName>
        <fullName evidence="1">Phosphodiesterase</fullName>
    </submittedName>
</protein>
<accession>A0A2L2BQF7</accession>
<dbReference type="PANTHER" id="PTHR10151:SF120">
    <property type="entry name" value="BIS(5'-ADENOSYL)-TRIPHOSPHATASE"/>
    <property type="match status" value="1"/>
</dbReference>
<dbReference type="SUPFAM" id="SSF53649">
    <property type="entry name" value="Alkaline phosphatase-like"/>
    <property type="match status" value="1"/>
</dbReference>
<dbReference type="KEGG" id="psai:C3B54_11934"/>
<reference evidence="1 2" key="1">
    <citation type="submission" date="2018-02" db="EMBL/GenBank/DDBJ databases">
        <title>Complete genome of the streamlined marine actinobacterium Pontimonas salivibrio CL-TW6 adapted to coastal planktonic lifestype.</title>
        <authorList>
            <person name="Cho B.C."/>
            <person name="Hardies S.C."/>
            <person name="Jang G.I."/>
            <person name="Hwang C.Y."/>
        </authorList>
    </citation>
    <scope>NUCLEOTIDE SEQUENCE [LARGE SCALE GENOMIC DNA]</scope>
    <source>
        <strain evidence="1 2">CL-TW6</strain>
    </source>
</reference>
<dbReference type="RefSeq" id="WP_158665536.1">
    <property type="nucleotide sequence ID" value="NZ_CP026923.1"/>
</dbReference>
<sequence>MAPMLPGHREPTRSLADVSEELVGGLADNLVDHSLRASKVTFVVIDGLGAQLIEQHSGHARVLHRALVEHGEVISSGLPSTTAAALASITTGRHSGEHGLLGYCVRDPESKALVNHLKPYPAGVTSRNWQPTPTHFERLGERGVVSLAVGEERFVGTDFSESILRGAEFVASHTLDGHLQAYRSFWDQYDQGFAYLYWPGLDRVGHQRGVDSVGWRDSLEAIDSFIATLWSMVAPDEQVVVLADHGMVDVRGADQWILPAEHPVRSGIAAWAGEPRCAHLYLHDPAEASVIGRELQTELVSRASVLTHEEVMSQDIFGPVPAAHAGRIGDLVLFAEGNSALYDEATLSLQSLQMVGQHGSWSAAEVRVPAITLPSQRG</sequence>
<evidence type="ECO:0000313" key="1">
    <source>
        <dbReference type="EMBL" id="AVG23905.1"/>
    </source>
</evidence>
<dbReference type="InterPro" id="IPR002591">
    <property type="entry name" value="Phosphodiest/P_Trfase"/>
</dbReference>
<dbReference type="Pfam" id="PF01663">
    <property type="entry name" value="Phosphodiest"/>
    <property type="match status" value="1"/>
</dbReference>
<dbReference type="EMBL" id="CP026923">
    <property type="protein sequence ID" value="AVG23905.1"/>
    <property type="molecule type" value="Genomic_DNA"/>
</dbReference>